<evidence type="ECO:0000313" key="1">
    <source>
        <dbReference type="EMBL" id="CAE0333394.1"/>
    </source>
</evidence>
<sequence length="101" mass="11404">MLLGDVCHLLLNRLRGRNRASRAGGIALEVDLVHELEDLLLNQVVIHVLFGLFVEHPHHHLSQLGLGLRGLLRSFLRILKRSSRRDMGFLRAEACFGHLLG</sequence>
<organism evidence="1">
    <name type="scientific">Strombidium inclinatum</name>
    <dbReference type="NCBI Taxonomy" id="197538"/>
    <lineage>
        <taxon>Eukaryota</taxon>
        <taxon>Sar</taxon>
        <taxon>Alveolata</taxon>
        <taxon>Ciliophora</taxon>
        <taxon>Intramacronucleata</taxon>
        <taxon>Spirotrichea</taxon>
        <taxon>Oligotrichia</taxon>
        <taxon>Strombidiidae</taxon>
        <taxon>Strombidium</taxon>
    </lineage>
</organism>
<dbReference type="EMBL" id="HBIH01035235">
    <property type="protein sequence ID" value="CAE0333394.1"/>
    <property type="molecule type" value="Transcribed_RNA"/>
</dbReference>
<name>A0A7S3IW42_9SPIT</name>
<protein>
    <submittedName>
        <fullName evidence="1">Uncharacterized protein</fullName>
    </submittedName>
</protein>
<reference evidence="1" key="1">
    <citation type="submission" date="2021-01" db="EMBL/GenBank/DDBJ databases">
        <authorList>
            <person name="Corre E."/>
            <person name="Pelletier E."/>
            <person name="Niang G."/>
            <person name="Scheremetjew M."/>
            <person name="Finn R."/>
            <person name="Kale V."/>
            <person name="Holt S."/>
            <person name="Cochrane G."/>
            <person name="Meng A."/>
            <person name="Brown T."/>
            <person name="Cohen L."/>
        </authorList>
    </citation>
    <scope>NUCLEOTIDE SEQUENCE</scope>
    <source>
        <strain evidence="1">S3</strain>
    </source>
</reference>
<proteinExistence type="predicted"/>
<accession>A0A7S3IW42</accession>
<gene>
    <name evidence="1" type="ORF">SINC0208_LOCUS14032</name>
</gene>
<dbReference type="AlphaFoldDB" id="A0A7S3IW42"/>